<feature type="transmembrane region" description="Helical" evidence="1">
    <location>
        <begin position="258"/>
        <end position="276"/>
    </location>
</feature>
<feature type="transmembrane region" description="Helical" evidence="1">
    <location>
        <begin position="140"/>
        <end position="159"/>
    </location>
</feature>
<feature type="transmembrane region" description="Helical" evidence="1">
    <location>
        <begin position="166"/>
        <end position="184"/>
    </location>
</feature>
<proteinExistence type="predicted"/>
<evidence type="ECO:0000313" key="2">
    <source>
        <dbReference type="EMBL" id="RKP25162.1"/>
    </source>
</evidence>
<keyword evidence="3" id="KW-1185">Reference proteome</keyword>
<dbReference type="AlphaFoldDB" id="A0A4P9YZX8"/>
<feature type="transmembrane region" description="Helical" evidence="1">
    <location>
        <begin position="14"/>
        <end position="38"/>
    </location>
</feature>
<dbReference type="PANTHER" id="PTHR34368">
    <property type="entry name" value="OS01G0962200 PROTEIN"/>
    <property type="match status" value="1"/>
</dbReference>
<evidence type="ECO:0008006" key="4">
    <source>
        <dbReference type="Google" id="ProtNLM"/>
    </source>
</evidence>
<dbReference type="OrthoDB" id="5562961at2759"/>
<keyword evidence="1" id="KW-1133">Transmembrane helix</keyword>
<protein>
    <recommendedName>
        <fullName evidence="4">Ceramidase</fullName>
    </recommendedName>
</protein>
<accession>A0A4P9YZX8</accession>
<organism evidence="2 3">
    <name type="scientific">Syncephalis pseudoplumigaleata</name>
    <dbReference type="NCBI Taxonomy" id="1712513"/>
    <lineage>
        <taxon>Eukaryota</taxon>
        <taxon>Fungi</taxon>
        <taxon>Fungi incertae sedis</taxon>
        <taxon>Zoopagomycota</taxon>
        <taxon>Zoopagomycotina</taxon>
        <taxon>Zoopagomycetes</taxon>
        <taxon>Zoopagales</taxon>
        <taxon>Piptocephalidaceae</taxon>
        <taxon>Syncephalis</taxon>
    </lineage>
</organism>
<keyword evidence="1" id="KW-0812">Transmembrane</keyword>
<feature type="transmembrane region" description="Helical" evidence="1">
    <location>
        <begin position="108"/>
        <end position="128"/>
    </location>
</feature>
<dbReference type="PANTHER" id="PTHR34368:SF1">
    <property type="entry name" value="OS01G0962200 PROTEIN"/>
    <property type="match status" value="1"/>
</dbReference>
<name>A0A4P9YZX8_9FUNG</name>
<keyword evidence="1" id="KW-0472">Membrane</keyword>
<evidence type="ECO:0000313" key="3">
    <source>
        <dbReference type="Proteomes" id="UP000278143"/>
    </source>
</evidence>
<evidence type="ECO:0000256" key="1">
    <source>
        <dbReference type="SAM" id="Phobius"/>
    </source>
</evidence>
<gene>
    <name evidence="2" type="ORF">SYNPS1DRAFT_29093</name>
</gene>
<sequence>MAAPSSSNARPPNYWPVAAVVRLVLAVGLALATLYAGYYRAGYRWRQDPSYHRFADNRSLGPIPNAGDVLSNLAFAVVGILGCSRMFTYERRSPLAGGRRWVRSRREAILGFFSSVAMIALGSAYYHWTPNNATLVWDRLPMTIAFSTVLSSVVLERFHPVFGSRTAYYCIVVLGTASVAWWHYTEDLLPYFVMQACPFILYPISLLLTRKPPTQAPGTEWKMLVCVVLYALAKLAEVEDKTLFEATHHIVSGHTVKHLLAAVCTAIFGSVVLYAPNTLPEVRKQQ</sequence>
<dbReference type="EMBL" id="KZ989858">
    <property type="protein sequence ID" value="RKP25162.1"/>
    <property type="molecule type" value="Genomic_DNA"/>
</dbReference>
<dbReference type="Proteomes" id="UP000278143">
    <property type="component" value="Unassembled WGS sequence"/>
</dbReference>
<reference evidence="3" key="1">
    <citation type="journal article" date="2018" name="Nat. Microbiol.">
        <title>Leveraging single-cell genomics to expand the fungal tree of life.</title>
        <authorList>
            <person name="Ahrendt S.R."/>
            <person name="Quandt C.A."/>
            <person name="Ciobanu D."/>
            <person name="Clum A."/>
            <person name="Salamov A."/>
            <person name="Andreopoulos B."/>
            <person name="Cheng J.F."/>
            <person name="Woyke T."/>
            <person name="Pelin A."/>
            <person name="Henrissat B."/>
            <person name="Reynolds N.K."/>
            <person name="Benny G.L."/>
            <person name="Smith M.E."/>
            <person name="James T.Y."/>
            <person name="Grigoriev I.V."/>
        </authorList>
    </citation>
    <scope>NUCLEOTIDE SEQUENCE [LARGE SCALE GENOMIC DNA]</scope>
    <source>
        <strain evidence="3">Benny S71-1</strain>
    </source>
</reference>